<organism evidence="5 6">
    <name type="scientific">Gemmatimonas phototrophica</name>
    <dbReference type="NCBI Taxonomy" id="1379270"/>
    <lineage>
        <taxon>Bacteria</taxon>
        <taxon>Pseudomonadati</taxon>
        <taxon>Gemmatimonadota</taxon>
        <taxon>Gemmatimonadia</taxon>
        <taxon>Gemmatimonadales</taxon>
        <taxon>Gemmatimonadaceae</taxon>
        <taxon>Gemmatimonas</taxon>
    </lineage>
</organism>
<dbReference type="PANTHER" id="PTHR32494">
    <property type="entry name" value="ALLANTOATE DEIMINASE-RELATED"/>
    <property type="match status" value="1"/>
</dbReference>
<dbReference type="InterPro" id="IPR011650">
    <property type="entry name" value="Peptidase_M20_dimer"/>
</dbReference>
<feature type="binding site" evidence="3">
    <location>
        <position position="384"/>
    </location>
    <ligand>
        <name>Zn(2+)</name>
        <dbReference type="ChEBI" id="CHEBI:29105"/>
        <label>2</label>
    </ligand>
</feature>
<dbReference type="GO" id="GO:0016813">
    <property type="term" value="F:hydrolase activity, acting on carbon-nitrogen (but not peptide) bonds, in linear amidines"/>
    <property type="evidence" value="ECO:0007669"/>
    <property type="project" value="InterPro"/>
</dbReference>
<evidence type="ECO:0000313" key="5">
    <source>
        <dbReference type="EMBL" id="AMW06941.1"/>
    </source>
</evidence>
<dbReference type="SUPFAM" id="SSF55031">
    <property type="entry name" value="Bacterial exopeptidase dimerisation domain"/>
    <property type="match status" value="1"/>
</dbReference>
<dbReference type="NCBIfam" id="TIGR01879">
    <property type="entry name" value="hydantase"/>
    <property type="match status" value="1"/>
</dbReference>
<sequence length="414" mass="43843">MPGHQAKAREVNGDRLNGWLAQFDRIGRTGSGINRVAYSEADLAGRAFTKELFTQSGLTWRLDTAGNILARVPGTNPALKPILIGSHIDSVTDGGNYDGPVGSFGAIEVARSLAEQKVRLRHPLEVVVWQNEEGGTIGSKIAVGLLTPADLDKVARSGKTVREGIGLIGGDVSRIAESVRKKGDLAGYLELHIEQGGQLEKTNRQIGVVEGIVGLRWFEVTITGFANHAGATPMDQRQDAMLAAARFTVAVNDAVRSEAGRQVATVGRLNVLPNTTNVIPGQVVLTVDLRDLDQSKIDRFTARFEQLGRDIGAATSTSFAFTQLVNSTPALSDNRIMQAVEASATALGLSHQRMPSGAGHDAQEVAHIAPMGMIFVPSVGGISHSPKEFSRAADITNGANVLLNAVLAADTVLP</sequence>
<keyword evidence="6" id="KW-1185">Reference proteome</keyword>
<keyword evidence="2" id="KW-0378">Hydrolase</keyword>
<proteinExistence type="inferred from homology"/>
<gene>
    <name evidence="5" type="ORF">GEMMAAP_16325</name>
</gene>
<evidence type="ECO:0000256" key="2">
    <source>
        <dbReference type="ARBA" id="ARBA00022801"/>
    </source>
</evidence>
<feature type="binding site" evidence="3">
    <location>
        <position position="98"/>
    </location>
    <ligand>
        <name>Zn(2+)</name>
        <dbReference type="ChEBI" id="CHEBI:29105"/>
        <label>2</label>
    </ligand>
</feature>
<evidence type="ECO:0000259" key="4">
    <source>
        <dbReference type="Pfam" id="PF07687"/>
    </source>
</evidence>
<dbReference type="GO" id="GO:0046872">
    <property type="term" value="F:metal ion binding"/>
    <property type="evidence" value="ECO:0007669"/>
    <property type="project" value="UniProtKB-KW"/>
</dbReference>
<dbReference type="Pfam" id="PF01546">
    <property type="entry name" value="Peptidase_M20"/>
    <property type="match status" value="1"/>
</dbReference>
<name>A0A145Q593_9BACT</name>
<keyword evidence="3" id="KW-0862">Zinc</keyword>
<dbReference type="EMBL" id="CP011454">
    <property type="protein sequence ID" value="AMW06941.1"/>
    <property type="molecule type" value="Genomic_DNA"/>
</dbReference>
<dbReference type="KEGG" id="gph:GEMMAAP_16325"/>
<feature type="binding site" evidence="3">
    <location>
        <position position="192"/>
    </location>
    <ligand>
        <name>Zn(2+)</name>
        <dbReference type="ChEBI" id="CHEBI:29105"/>
        <label>1</label>
    </ligand>
</feature>
<accession>A0A145Q593</accession>
<protein>
    <submittedName>
        <fullName evidence="5">Amidase</fullName>
    </submittedName>
</protein>
<reference evidence="5 6" key="1">
    <citation type="journal article" date="2014" name="Proc. Natl. Acad. Sci. U.S.A.">
        <title>Functional type 2 photosynthetic reaction centers found in the rare bacterial phylum Gemmatimonadetes.</title>
        <authorList>
            <person name="Zeng Y."/>
            <person name="Feng F."/>
            <person name="Medova H."/>
            <person name="Dean J."/>
            <person name="Koblizek M."/>
        </authorList>
    </citation>
    <scope>NUCLEOTIDE SEQUENCE [LARGE SCALE GENOMIC DNA]</scope>
    <source>
        <strain evidence="5 6">AP64</strain>
    </source>
</reference>
<dbReference type="Gene3D" id="3.40.630.10">
    <property type="entry name" value="Zn peptidases"/>
    <property type="match status" value="1"/>
</dbReference>
<feature type="binding site" evidence="3">
    <location>
        <position position="133"/>
    </location>
    <ligand>
        <name>Zn(2+)</name>
        <dbReference type="ChEBI" id="CHEBI:29105"/>
        <label>2</label>
    </ligand>
</feature>
<dbReference type="eggNOG" id="COG0624">
    <property type="taxonomic scope" value="Bacteria"/>
</dbReference>
<reference evidence="5 6" key="2">
    <citation type="journal article" date="2016" name="Environ. Microbiol. Rep.">
        <title>Metagenomic evidence for the presence of phototrophic Gemmatimonadetes bacteria in diverse environments.</title>
        <authorList>
            <person name="Zeng Y."/>
            <person name="Baumbach J."/>
            <person name="Barbosa E.G."/>
            <person name="Azevedo V."/>
            <person name="Zhang C."/>
            <person name="Koblizek M."/>
        </authorList>
    </citation>
    <scope>NUCLEOTIDE SEQUENCE [LARGE SCALE GENOMIC DNA]</scope>
    <source>
        <strain evidence="5 6">AP64</strain>
    </source>
</reference>
<dbReference type="NCBIfam" id="NF006771">
    <property type="entry name" value="PRK09290.1-5"/>
    <property type="match status" value="1"/>
</dbReference>
<dbReference type="InterPro" id="IPR002933">
    <property type="entry name" value="Peptidase_M20"/>
</dbReference>
<dbReference type="Proteomes" id="UP000076404">
    <property type="component" value="Chromosome"/>
</dbReference>
<dbReference type="PANTHER" id="PTHR32494:SF5">
    <property type="entry name" value="ALLANTOATE AMIDOHYDROLASE"/>
    <property type="match status" value="1"/>
</dbReference>
<keyword evidence="3" id="KW-0479">Metal-binding</keyword>
<evidence type="ECO:0000256" key="3">
    <source>
        <dbReference type="PIRSR" id="PIRSR001235-1"/>
    </source>
</evidence>
<dbReference type="PIRSF" id="PIRSF001235">
    <property type="entry name" value="Amidase_carbamoylase"/>
    <property type="match status" value="1"/>
</dbReference>
<comment type="cofactor">
    <cofactor evidence="3">
        <name>Zn(2+)</name>
        <dbReference type="ChEBI" id="CHEBI:29105"/>
    </cofactor>
    <text evidence="3">Binds 2 Zn(2+) ions per subunit.</text>
</comment>
<feature type="binding site" evidence="3">
    <location>
        <position position="98"/>
    </location>
    <ligand>
        <name>Zn(2+)</name>
        <dbReference type="ChEBI" id="CHEBI:29105"/>
        <label>1</label>
    </ligand>
</feature>
<dbReference type="Gene3D" id="3.30.70.360">
    <property type="match status" value="1"/>
</dbReference>
<dbReference type="Pfam" id="PF07687">
    <property type="entry name" value="M20_dimer"/>
    <property type="match status" value="1"/>
</dbReference>
<dbReference type="InterPro" id="IPR036264">
    <property type="entry name" value="Bact_exopeptidase_dim_dom"/>
</dbReference>
<feature type="binding site" evidence="3">
    <location>
        <position position="87"/>
    </location>
    <ligand>
        <name>Zn(2+)</name>
        <dbReference type="ChEBI" id="CHEBI:29105"/>
        <label>1</label>
    </ligand>
</feature>
<comment type="similarity">
    <text evidence="1">Belongs to the peptidase M20 family.</text>
</comment>
<dbReference type="AlphaFoldDB" id="A0A145Q593"/>
<dbReference type="CDD" id="cd03884">
    <property type="entry name" value="M20_bAS"/>
    <property type="match status" value="1"/>
</dbReference>
<evidence type="ECO:0000313" key="6">
    <source>
        <dbReference type="Proteomes" id="UP000076404"/>
    </source>
</evidence>
<feature type="domain" description="Peptidase M20 dimerisation" evidence="4">
    <location>
        <begin position="213"/>
        <end position="307"/>
    </location>
</feature>
<evidence type="ECO:0000256" key="1">
    <source>
        <dbReference type="ARBA" id="ARBA00006153"/>
    </source>
</evidence>
<dbReference type="SUPFAM" id="SSF53187">
    <property type="entry name" value="Zn-dependent exopeptidases"/>
    <property type="match status" value="1"/>
</dbReference>
<dbReference type="InterPro" id="IPR010158">
    <property type="entry name" value="Amidase_Cbmase"/>
</dbReference>
<dbReference type="STRING" id="1379270.GEMMAAP_16325"/>